<evidence type="ECO:0000313" key="4">
    <source>
        <dbReference type="Proteomes" id="UP000626109"/>
    </source>
</evidence>
<feature type="compositionally biased region" description="Basic and acidic residues" evidence="2">
    <location>
        <begin position="174"/>
        <end position="200"/>
    </location>
</feature>
<feature type="non-terminal residue" evidence="3">
    <location>
        <position position="221"/>
    </location>
</feature>
<accession>A0A813JFZ9</accession>
<dbReference type="Proteomes" id="UP000626109">
    <property type="component" value="Unassembled WGS sequence"/>
</dbReference>
<dbReference type="EMBL" id="CAJNNW010024753">
    <property type="protein sequence ID" value="CAE8674075.1"/>
    <property type="molecule type" value="Genomic_DNA"/>
</dbReference>
<feature type="coiled-coil region" evidence="1">
    <location>
        <begin position="101"/>
        <end position="163"/>
    </location>
</feature>
<feature type="non-terminal residue" evidence="3">
    <location>
        <position position="1"/>
    </location>
</feature>
<reference evidence="3" key="1">
    <citation type="submission" date="2021-02" db="EMBL/GenBank/DDBJ databases">
        <authorList>
            <person name="Dougan E. K."/>
            <person name="Rhodes N."/>
            <person name="Thang M."/>
            <person name="Chan C."/>
        </authorList>
    </citation>
    <scope>NUCLEOTIDE SEQUENCE</scope>
</reference>
<evidence type="ECO:0000256" key="1">
    <source>
        <dbReference type="SAM" id="Coils"/>
    </source>
</evidence>
<sequence length="221" mass="25338">EVKPDIGLVSRQLSALLESDQALLRHLRKEAIDLEAKLQSAQHEQALLRPKVEQERDDNEHLVGLGRQLERQILESKQQLQRPSEERRRLAEGCCSGAWEKEHASKELRLLEQVLEEELRALEETRRSNANLEESCLSLREDLEDMRRQREQVLEEAAEEARLLSLEASLRPPKKGEPRASKAERAFDDDRSSHQPEDKMSWAAPLHQLGRLASGQRGLAV</sequence>
<protein>
    <submittedName>
        <fullName evidence="3">Uncharacterized protein</fullName>
    </submittedName>
</protein>
<evidence type="ECO:0000313" key="3">
    <source>
        <dbReference type="EMBL" id="CAE8674075.1"/>
    </source>
</evidence>
<evidence type="ECO:0000256" key="2">
    <source>
        <dbReference type="SAM" id="MobiDB-lite"/>
    </source>
</evidence>
<feature type="coiled-coil region" evidence="1">
    <location>
        <begin position="17"/>
        <end position="44"/>
    </location>
</feature>
<keyword evidence="1" id="KW-0175">Coiled coil</keyword>
<dbReference type="AlphaFoldDB" id="A0A813JFZ9"/>
<feature type="region of interest" description="Disordered" evidence="2">
    <location>
        <begin position="165"/>
        <end position="208"/>
    </location>
</feature>
<gene>
    <name evidence="3" type="ORF">PGLA2088_LOCUS18806</name>
</gene>
<comment type="caution">
    <text evidence="3">The sequence shown here is derived from an EMBL/GenBank/DDBJ whole genome shotgun (WGS) entry which is preliminary data.</text>
</comment>
<organism evidence="3 4">
    <name type="scientific">Polarella glacialis</name>
    <name type="common">Dinoflagellate</name>
    <dbReference type="NCBI Taxonomy" id="89957"/>
    <lineage>
        <taxon>Eukaryota</taxon>
        <taxon>Sar</taxon>
        <taxon>Alveolata</taxon>
        <taxon>Dinophyceae</taxon>
        <taxon>Suessiales</taxon>
        <taxon>Suessiaceae</taxon>
        <taxon>Polarella</taxon>
    </lineage>
</organism>
<proteinExistence type="predicted"/>
<name>A0A813JFZ9_POLGL</name>